<feature type="domain" description="DUF7779" evidence="3">
    <location>
        <begin position="847"/>
        <end position="929"/>
    </location>
</feature>
<proteinExistence type="predicted"/>
<dbReference type="InterPro" id="IPR002182">
    <property type="entry name" value="NB-ARC"/>
</dbReference>
<feature type="region of interest" description="Disordered" evidence="1">
    <location>
        <begin position="512"/>
        <end position="603"/>
    </location>
</feature>
<feature type="non-terminal residue" evidence="4">
    <location>
        <position position="1"/>
    </location>
</feature>
<comment type="caution">
    <text evidence="4">The sequence shown here is derived from an EMBL/GenBank/DDBJ whole genome shotgun (WGS) entry which is preliminary data.</text>
</comment>
<dbReference type="Pfam" id="PF25000">
    <property type="entry name" value="DUF7779"/>
    <property type="match status" value="1"/>
</dbReference>
<dbReference type="Gene3D" id="3.40.50.300">
    <property type="entry name" value="P-loop containing nucleotide triphosphate hydrolases"/>
    <property type="match status" value="1"/>
</dbReference>
<dbReference type="NCBIfam" id="NF040586">
    <property type="entry name" value="FxSxx_TPR"/>
    <property type="match status" value="1"/>
</dbReference>
<feature type="compositionally biased region" description="Acidic residues" evidence="1">
    <location>
        <begin position="272"/>
        <end position="283"/>
    </location>
</feature>
<keyword evidence="5" id="KW-1185">Reference proteome</keyword>
<dbReference type="RefSeq" id="WP_148082122.1">
    <property type="nucleotide sequence ID" value="NZ_RIBZ01000618.1"/>
</dbReference>
<accession>A0A3M8UHJ5</accession>
<feature type="compositionally biased region" description="Low complexity" evidence="1">
    <location>
        <begin position="576"/>
        <end position="594"/>
    </location>
</feature>
<dbReference type="GO" id="GO:0043531">
    <property type="term" value="F:ADP binding"/>
    <property type="evidence" value="ECO:0007669"/>
    <property type="project" value="InterPro"/>
</dbReference>
<feature type="domain" description="NB-ARC" evidence="2">
    <location>
        <begin position="609"/>
        <end position="768"/>
    </location>
</feature>
<organism evidence="4 5">
    <name type="scientific">Streptomyces botrytidirepellens</name>
    <dbReference type="NCBI Taxonomy" id="2486417"/>
    <lineage>
        <taxon>Bacteria</taxon>
        <taxon>Bacillati</taxon>
        <taxon>Actinomycetota</taxon>
        <taxon>Actinomycetes</taxon>
        <taxon>Kitasatosporales</taxon>
        <taxon>Streptomycetaceae</taxon>
        <taxon>Streptomyces</taxon>
    </lineage>
</organism>
<dbReference type="PANTHER" id="PTHR46082:SF6">
    <property type="entry name" value="AAA+ ATPASE DOMAIN-CONTAINING PROTEIN-RELATED"/>
    <property type="match status" value="1"/>
</dbReference>
<dbReference type="InterPro" id="IPR027417">
    <property type="entry name" value="P-loop_NTPase"/>
</dbReference>
<evidence type="ECO:0000256" key="1">
    <source>
        <dbReference type="SAM" id="MobiDB-lite"/>
    </source>
</evidence>
<dbReference type="EMBL" id="RIBZ01000618">
    <property type="protein sequence ID" value="RNG04759.1"/>
    <property type="molecule type" value="Genomic_DNA"/>
</dbReference>
<dbReference type="SUPFAM" id="SSF48452">
    <property type="entry name" value="TPR-like"/>
    <property type="match status" value="3"/>
</dbReference>
<evidence type="ECO:0000313" key="4">
    <source>
        <dbReference type="EMBL" id="RNG04759.1"/>
    </source>
</evidence>
<dbReference type="Proteomes" id="UP000275401">
    <property type="component" value="Unassembled WGS sequence"/>
</dbReference>
<dbReference type="Pfam" id="PF13374">
    <property type="entry name" value="TPR_10"/>
    <property type="match status" value="1"/>
</dbReference>
<dbReference type="InterPro" id="IPR011990">
    <property type="entry name" value="TPR-like_helical_dom_sf"/>
</dbReference>
<dbReference type="Pfam" id="PF13424">
    <property type="entry name" value="TPR_12"/>
    <property type="match status" value="4"/>
</dbReference>
<dbReference type="Pfam" id="PF00931">
    <property type="entry name" value="NB-ARC"/>
    <property type="match status" value="1"/>
</dbReference>
<dbReference type="NCBIfam" id="NF041121">
    <property type="entry name" value="SAV_2336_NTERM"/>
    <property type="match status" value="1"/>
</dbReference>
<dbReference type="Gene3D" id="1.25.40.10">
    <property type="entry name" value="Tetratricopeptide repeat domain"/>
    <property type="match status" value="3"/>
</dbReference>
<dbReference type="InterPro" id="IPR047738">
    <property type="entry name" value="SAV_2336-like_N"/>
</dbReference>
<dbReference type="InterPro" id="IPR053137">
    <property type="entry name" value="NLR-like"/>
</dbReference>
<feature type="region of interest" description="Disordered" evidence="1">
    <location>
        <begin position="258"/>
        <end position="298"/>
    </location>
</feature>
<gene>
    <name evidence="4" type="ORF">EEJ42_33845</name>
</gene>
<evidence type="ECO:0000259" key="2">
    <source>
        <dbReference type="Pfam" id="PF00931"/>
    </source>
</evidence>
<name>A0A3M8UHJ5_9ACTN</name>
<dbReference type="InterPro" id="IPR056681">
    <property type="entry name" value="DUF7779"/>
</dbReference>
<protein>
    <submittedName>
        <fullName evidence="4">Tetratricopeptide repeat protein</fullName>
    </submittedName>
</protein>
<evidence type="ECO:0000259" key="3">
    <source>
        <dbReference type="Pfam" id="PF25000"/>
    </source>
</evidence>
<dbReference type="PANTHER" id="PTHR46082">
    <property type="entry name" value="ATP/GTP-BINDING PROTEIN-RELATED"/>
    <property type="match status" value="1"/>
</dbReference>
<feature type="region of interest" description="Disordered" evidence="1">
    <location>
        <begin position="1"/>
        <end position="34"/>
    </location>
</feature>
<feature type="compositionally biased region" description="Pro residues" evidence="1">
    <location>
        <begin position="12"/>
        <end position="26"/>
    </location>
</feature>
<reference evidence="4 5" key="1">
    <citation type="submission" date="2018-11" db="EMBL/GenBank/DDBJ databases">
        <title>The Potential of Streptomyces as Biocontrol Agents against the Tomato grey mould, Botrytis cinerea (Gray mold) Frontiers in Microbiology.</title>
        <authorList>
            <person name="Li D."/>
        </authorList>
    </citation>
    <scope>NUCLEOTIDE SEQUENCE [LARGE SCALE GENOMIC DNA]</scope>
    <source>
        <strain evidence="4 5">NEAU-LD23</strain>
    </source>
</reference>
<evidence type="ECO:0000313" key="5">
    <source>
        <dbReference type="Proteomes" id="UP000275401"/>
    </source>
</evidence>
<sequence>AEDERGDDPHAPEPPATAPEDGPPGGPAGAAAAEARWPGYVHVRATGGPGPAAVHAAWPWGADETQGQIELSDPLGLGRALRPFGRRRASVHRFTLDEEGTAVRAAEQGFWEPVFHGAGERWFDVVLVVEDSVSMSVWDGAARALTEVFQRQGAFSDVRTWRLDTWRPGEAVLRPDGSAADRDPQELLHPQRRRLILLLSDCVGEGWSRGTVPRLLDLWARHGPVAVLNPLPHHMWDRCDAIPLDVSLRACAGGLPNTELGLRLPGPAPGDPDAEGPDAEGPDDPLPGEGPPEDRPVPVPVLEVEPEWLATWARLVTGTGGWLPAAALLTDADGLAARCAAAPRTPEGDEPLAPDERVRTFRAAASPAARLLASHLALAPLTLDVMEKVKKAVLPRLGPLPLAEVLLSGLLERPAPAAAGFTGFAFRDGVRNQLLGGLGRGELFRALQGVSAVAAKVIGARPDLLPRYLAAPDGPVDDRLTPAERELAAAAHPALLALGRPYSRLAQKVRVLVDPPPSPPGTDDRSDLPGVRTKGETMSGSAPDTERLTSSTPAGAPPSGPPQENGAAPDSPPGSAPDQTPAGAPPGGAVRAPGSVPLPNANFTGREEHLRMLRSYLTEGRRAAVLPQALYGLGGVGKTQLAIEYIRRYAEEYELVWWVRAEQPAVIRTSLSALGATLGIEGPDVDGVVDKVISALASGFPVKRWLLVLDNALGPEDVMPYIPHMVGVPGGAGHVIITSRDGGWADQVSALKVDVFTREESIEFLCRRDTTMTGEDASRLADALGDLPLAIEQAAAWQVNSGVQVEEYLGLLASRRSEVFAEPMTVGGAASVAAVWQVSMDSLRARNAGALELLRLLAFFGPEPVPLSLLHNARLLSLPAALSRTVKEPLNRARAIRDIGRYSLLTIDNRAGTVQLHRLVRSVLQDGLDAGTAESTAHLAHLLLSAHDPGDPEMLRNWEQYTEILPHVETSGMLECQDPDVCHTVLNVVRYLLARGDFRSGVELARRALKEWRRGLGPDDLRTINLVRLLGAAQRSLGRLDEARELNADALRRLRATVGEEHEDTLNLAGGVAADLRATGRFREALELDEDTYAKSVRVFGTDDPNTLMAGHNYAVSLRLSGLFTQARELDRKVWQVRAMVLGATARSTLFTVNNLARDMRECGEYAEARTLQEQTVATYRQYYGETHPHTLRAIKNLSVSCRKAGDYERGLELAVLVLDHYRRTVGDRHPDALAALTNLGNDLRMTGDLQAAGQRGAEAHQGYREVLGEHHPYTYLAALNHAVTLRALGEHPRAHRLDQDTATGIAGTLWADHPWVLLSRANLATDLARLGNHEESRVLNTEVSARLETLLGDSHPSTLAVLRNLALDLETAGEPDRSRELRETVLGRYRTTIGDDHPEARAAAEGIRAEWDIEPPPS</sequence>
<dbReference type="SUPFAM" id="SSF52540">
    <property type="entry name" value="P-loop containing nucleoside triphosphate hydrolases"/>
    <property type="match status" value="1"/>
</dbReference>